<organism evidence="1 2">
    <name type="scientific">Schizopora paradoxa</name>
    <dbReference type="NCBI Taxonomy" id="27342"/>
    <lineage>
        <taxon>Eukaryota</taxon>
        <taxon>Fungi</taxon>
        <taxon>Dikarya</taxon>
        <taxon>Basidiomycota</taxon>
        <taxon>Agaricomycotina</taxon>
        <taxon>Agaricomycetes</taxon>
        <taxon>Hymenochaetales</taxon>
        <taxon>Schizoporaceae</taxon>
        <taxon>Schizopora</taxon>
    </lineage>
</organism>
<dbReference type="InParanoid" id="A0A0H2R9E0"/>
<proteinExistence type="predicted"/>
<dbReference type="Proteomes" id="UP000053477">
    <property type="component" value="Unassembled WGS sequence"/>
</dbReference>
<reference evidence="1 2" key="1">
    <citation type="submission" date="2015-04" db="EMBL/GenBank/DDBJ databases">
        <title>Complete genome sequence of Schizopora paradoxa KUC8140, a cosmopolitan wood degrader in East Asia.</title>
        <authorList>
            <consortium name="DOE Joint Genome Institute"/>
            <person name="Min B."/>
            <person name="Park H."/>
            <person name="Jang Y."/>
            <person name="Kim J.-J."/>
            <person name="Kim K.H."/>
            <person name="Pangilinan J."/>
            <person name="Lipzen A."/>
            <person name="Riley R."/>
            <person name="Grigoriev I.V."/>
            <person name="Spatafora J.W."/>
            <person name="Choi I.-G."/>
        </authorList>
    </citation>
    <scope>NUCLEOTIDE SEQUENCE [LARGE SCALE GENOMIC DNA]</scope>
    <source>
        <strain evidence="1 2">KUC8140</strain>
    </source>
</reference>
<evidence type="ECO:0000313" key="2">
    <source>
        <dbReference type="Proteomes" id="UP000053477"/>
    </source>
</evidence>
<evidence type="ECO:0000313" key="1">
    <source>
        <dbReference type="EMBL" id="KLO08454.1"/>
    </source>
</evidence>
<dbReference type="AlphaFoldDB" id="A0A0H2R9E0"/>
<keyword evidence="2" id="KW-1185">Reference proteome</keyword>
<name>A0A0H2R9E0_9AGAM</name>
<dbReference type="EMBL" id="KQ086091">
    <property type="protein sequence ID" value="KLO08454.1"/>
    <property type="molecule type" value="Genomic_DNA"/>
</dbReference>
<protein>
    <submittedName>
        <fullName evidence="1">Uncharacterized protein</fullName>
    </submittedName>
</protein>
<gene>
    <name evidence="1" type="ORF">SCHPADRAFT_608798</name>
</gene>
<sequence>MFITNLQEIIFTGVALRSSLTLPRYFTVTSQAWTLSEDRSLQSPQRQSSTTDGLTRILVSHLFKDVEFDLQWRH</sequence>
<accession>A0A0H2R9E0</accession>